<feature type="binding site" evidence="10">
    <location>
        <position position="223"/>
    </location>
    <ligand>
        <name>Mn(2+)</name>
        <dbReference type="ChEBI" id="CHEBI:29035"/>
    </ligand>
</feature>
<name>B3PMY9_META1</name>
<dbReference type="GO" id="GO:0016787">
    <property type="term" value="F:hydrolase activity"/>
    <property type="evidence" value="ECO:0007669"/>
    <property type="project" value="UniProtKB-KW"/>
</dbReference>
<reference evidence="11 12" key="1">
    <citation type="journal article" date="2008" name="Infect. Immun.">
        <title>Genome of Mycoplasma arthritidis.</title>
        <authorList>
            <person name="Dybvig K."/>
            <person name="Zuhua C."/>
            <person name="Lao P."/>
            <person name="Jordan D.S."/>
            <person name="French C.T."/>
            <person name="Tu A.H."/>
            <person name="Loraine A.E."/>
        </authorList>
    </citation>
    <scope>NUCLEOTIDE SEQUENCE [LARGE SCALE GENOMIC DNA]</scope>
    <source>
        <strain evidence="11 12">158L3-1</strain>
    </source>
</reference>
<proteinExistence type="inferred from homology"/>
<feature type="binding site" evidence="10">
    <location>
        <position position="149"/>
    </location>
    <ligand>
        <name>Mn(2+)</name>
        <dbReference type="ChEBI" id="CHEBI:29035"/>
    </ligand>
</feature>
<dbReference type="GO" id="GO:0051607">
    <property type="term" value="P:defense response to virus"/>
    <property type="evidence" value="ECO:0007669"/>
    <property type="project" value="UniProtKB-UniRule"/>
</dbReference>
<evidence type="ECO:0000256" key="5">
    <source>
        <dbReference type="ARBA" id="ARBA00022842"/>
    </source>
</evidence>
<keyword evidence="1 10" id="KW-0540">Nuclease</keyword>
<dbReference type="STRING" id="243272.MARTH_orf598"/>
<keyword evidence="5 10" id="KW-0460">Magnesium</keyword>
<dbReference type="InterPro" id="IPR019855">
    <property type="entry name" value="CRISPR-assoc_Cas1_NMENI"/>
</dbReference>
<keyword evidence="6 10" id="KW-0051">Antiviral defense</keyword>
<keyword evidence="3 10" id="KW-0255">Endonuclease</keyword>
<dbReference type="NCBIfam" id="TIGR03639">
    <property type="entry name" value="cas1_NMENI"/>
    <property type="match status" value="1"/>
</dbReference>
<evidence type="ECO:0000256" key="4">
    <source>
        <dbReference type="ARBA" id="ARBA00022801"/>
    </source>
</evidence>
<dbReference type="Proteomes" id="UP000008812">
    <property type="component" value="Chromosome"/>
</dbReference>
<dbReference type="Gene3D" id="1.20.120.920">
    <property type="entry name" value="CRISPR-associated endonuclease Cas1, C-terminal domain"/>
    <property type="match status" value="1"/>
</dbReference>
<dbReference type="EMBL" id="CP001047">
    <property type="protein sequence ID" value="ACF07391.1"/>
    <property type="molecule type" value="Genomic_DNA"/>
</dbReference>
<dbReference type="InterPro" id="IPR042206">
    <property type="entry name" value="CRISPR-assoc_Cas1_C"/>
</dbReference>
<dbReference type="AlphaFoldDB" id="B3PMY9"/>
<dbReference type="GO" id="GO:0003677">
    <property type="term" value="F:DNA binding"/>
    <property type="evidence" value="ECO:0007669"/>
    <property type="project" value="UniProtKB-KW"/>
</dbReference>
<evidence type="ECO:0000313" key="12">
    <source>
        <dbReference type="Proteomes" id="UP000008812"/>
    </source>
</evidence>
<comment type="cofactor">
    <cofactor evidence="10">
        <name>Mg(2+)</name>
        <dbReference type="ChEBI" id="CHEBI:18420"/>
    </cofactor>
    <cofactor evidence="10">
        <name>Mn(2+)</name>
        <dbReference type="ChEBI" id="CHEBI:29035"/>
    </cofactor>
</comment>
<dbReference type="eggNOG" id="COG1518">
    <property type="taxonomic scope" value="Bacteria"/>
</dbReference>
<dbReference type="CDD" id="cd09720">
    <property type="entry name" value="Cas1_II"/>
    <property type="match status" value="1"/>
</dbReference>
<gene>
    <name evidence="10" type="primary">cas1</name>
    <name evidence="11" type="ordered locus">MARTH_orf598</name>
</gene>
<dbReference type="PANTHER" id="PTHR34353:SF2">
    <property type="entry name" value="CRISPR-ASSOCIATED ENDONUCLEASE CAS1 1"/>
    <property type="match status" value="1"/>
</dbReference>
<evidence type="ECO:0000256" key="3">
    <source>
        <dbReference type="ARBA" id="ARBA00022759"/>
    </source>
</evidence>
<keyword evidence="7 10" id="KW-0238">DNA-binding</keyword>
<evidence type="ECO:0000256" key="10">
    <source>
        <dbReference type="HAMAP-Rule" id="MF_01470"/>
    </source>
</evidence>
<sequence length="297" mass="34862">MEKRVIEISESNYTYLFLNNLVVNKDGTKITIPTSQIDTVLFENDKLTITLPLINDLVDHGINIIVCGRNHMPKAQIIPFQGYYNAKILQKQIKWDNDFKERVWRRIIKLKIRQTMVMLEHLAILRDDDKVKLEDYANSVKAFDITNCEGHCAKLNFKILFGEKFVRKTNTMEDTYNAYLNYGYSVLLSYVARAICSKGYDNRLGIFHRSYSNFYPLACDLMEPFRCIVESLVYKHVRISRGEPNFQEFKEELFTIFYKHFNCQGENLMLIDCIDKLVVLVLSDHDIKGPYFNWSAE</sequence>
<keyword evidence="2 10" id="KW-0479">Metal-binding</keyword>
<keyword evidence="12" id="KW-1185">Reference proteome</keyword>
<feature type="binding site" evidence="10">
    <location>
        <position position="208"/>
    </location>
    <ligand>
        <name>Mn(2+)</name>
        <dbReference type="ChEBI" id="CHEBI:29035"/>
    </ligand>
</feature>
<dbReference type="InterPro" id="IPR050646">
    <property type="entry name" value="Cas1"/>
</dbReference>
<dbReference type="HOGENOM" id="CLU_055263_1_0_14"/>
<evidence type="ECO:0000313" key="11">
    <source>
        <dbReference type="EMBL" id="ACF07391.1"/>
    </source>
</evidence>
<evidence type="ECO:0000256" key="7">
    <source>
        <dbReference type="ARBA" id="ARBA00023125"/>
    </source>
</evidence>
<dbReference type="GO" id="GO:0046872">
    <property type="term" value="F:metal ion binding"/>
    <property type="evidence" value="ECO:0007669"/>
    <property type="project" value="UniProtKB-UniRule"/>
</dbReference>
<keyword evidence="4 10" id="KW-0378">Hydrolase</keyword>
<dbReference type="HAMAP" id="MF_01470">
    <property type="entry name" value="Cas1"/>
    <property type="match status" value="1"/>
</dbReference>
<dbReference type="RefSeq" id="WP_012498348.1">
    <property type="nucleotide sequence ID" value="NC_011025.1"/>
</dbReference>
<dbReference type="EC" id="3.1.-.-" evidence="10"/>
<dbReference type="PANTHER" id="PTHR34353">
    <property type="entry name" value="CRISPR-ASSOCIATED ENDONUCLEASE CAS1 1"/>
    <property type="match status" value="1"/>
</dbReference>
<comment type="similarity">
    <text evidence="10">Belongs to the CRISPR-associated endonuclease Cas1 family.</text>
</comment>
<dbReference type="InterPro" id="IPR002729">
    <property type="entry name" value="CRISPR-assoc_Cas1"/>
</dbReference>
<evidence type="ECO:0000256" key="9">
    <source>
        <dbReference type="ARBA" id="ARBA00038592"/>
    </source>
</evidence>
<evidence type="ECO:0000256" key="8">
    <source>
        <dbReference type="ARBA" id="ARBA00023211"/>
    </source>
</evidence>
<comment type="function">
    <text evidence="10">CRISPR (clustered regularly interspaced short palindromic repeat), is an adaptive immune system that provides protection against mobile genetic elements (viruses, transposable elements and conjugative plasmids). CRISPR clusters contain spacers, sequences complementary to antecedent mobile elements, and target invading nucleic acids. CRISPR clusters are transcribed and processed into CRISPR RNA (crRNA). Acts as a dsDNA endonuclease. Involved in the integration of spacer DNA into the CRISPR cassette.</text>
</comment>
<comment type="subunit">
    <text evidence="9 10">Homodimer, forms a heterotetramer with a Cas2 homodimer.</text>
</comment>
<dbReference type="Gene3D" id="3.100.10.20">
    <property type="entry name" value="CRISPR-associated endonuclease Cas1, N-terminal domain"/>
    <property type="match status" value="1"/>
</dbReference>
<evidence type="ECO:0000256" key="1">
    <source>
        <dbReference type="ARBA" id="ARBA00022722"/>
    </source>
</evidence>
<dbReference type="KEGG" id="mat:MARTH_orf598"/>
<evidence type="ECO:0000256" key="2">
    <source>
        <dbReference type="ARBA" id="ARBA00022723"/>
    </source>
</evidence>
<accession>B3PMY9</accession>
<evidence type="ECO:0000256" key="6">
    <source>
        <dbReference type="ARBA" id="ARBA00023118"/>
    </source>
</evidence>
<keyword evidence="8 10" id="KW-0464">Manganese</keyword>
<dbReference type="GO" id="GO:0004520">
    <property type="term" value="F:DNA endonuclease activity"/>
    <property type="evidence" value="ECO:0007669"/>
    <property type="project" value="InterPro"/>
</dbReference>
<dbReference type="NCBIfam" id="TIGR00287">
    <property type="entry name" value="cas1"/>
    <property type="match status" value="1"/>
</dbReference>
<dbReference type="GO" id="GO:0043571">
    <property type="term" value="P:maintenance of CRISPR repeat elements"/>
    <property type="evidence" value="ECO:0007669"/>
    <property type="project" value="UniProtKB-UniRule"/>
</dbReference>
<protein>
    <recommendedName>
        <fullName evidence="10">CRISPR-associated endonuclease Cas1</fullName>
        <ecNumber evidence="10">3.1.-.-</ecNumber>
    </recommendedName>
</protein>
<dbReference type="Pfam" id="PF01867">
    <property type="entry name" value="Cas_Cas1"/>
    <property type="match status" value="1"/>
</dbReference>
<organism evidence="11 12">
    <name type="scientific">Metamycoplasma arthritidis (strain 158L3-1)</name>
    <name type="common">Mycoplasma arthritidis</name>
    <dbReference type="NCBI Taxonomy" id="243272"/>
    <lineage>
        <taxon>Bacteria</taxon>
        <taxon>Bacillati</taxon>
        <taxon>Mycoplasmatota</taxon>
        <taxon>Mycoplasmoidales</taxon>
        <taxon>Metamycoplasmataceae</taxon>
        <taxon>Metamycoplasma</taxon>
    </lineage>
</organism>
<dbReference type="InterPro" id="IPR042211">
    <property type="entry name" value="CRISPR-assoc_Cas1_N"/>
</dbReference>